<dbReference type="InterPro" id="IPR028939">
    <property type="entry name" value="P5C_Rdtase_cat_N"/>
</dbReference>
<name>A0A0H5D4A7_9RHOB</name>
<dbReference type="EMBL" id="CVRL01000037">
    <property type="protein sequence ID" value="CRL11941.1"/>
    <property type="molecule type" value="Genomic_DNA"/>
</dbReference>
<sequence>MRLGFLGCGTIAAAVVHGLAGRGHDITVSERSEATSTTLVSLYPEVSRAPNQQVIDQSDVIFLGLMAEGAGQALQQLRFREGQQVVSFMAGMGLEDLTDLVRPAAAQAVMMPFPGIAQGGSPIMALGDIALLSAIFEPQNRIFPLSDQAELEAYLAAQAVLSPVARLIADAASWLAPQVDDPQAAEAFLRILVSTSLEASSAETLIEALNTPGGYNQRLRLHMEGCGLRSDLESGLSSLHPGR</sequence>
<dbReference type="Gene3D" id="3.40.50.720">
    <property type="entry name" value="NAD(P)-binding Rossmann-like Domain"/>
    <property type="match status" value="1"/>
</dbReference>
<dbReference type="AlphaFoldDB" id="A0A0H5D4A7"/>
<comment type="similarity">
    <text evidence="1">Belongs to the pyrroline-5-carboxylate reductase family.</text>
</comment>
<dbReference type="Proteomes" id="UP000043764">
    <property type="component" value="Unassembled WGS sequence"/>
</dbReference>
<keyword evidence="4" id="KW-1185">Reference proteome</keyword>
<dbReference type="STRING" id="481446.NIT7645_00131"/>
<organism evidence="3 4">
    <name type="scientific">Phaeobacter italicus</name>
    <dbReference type="NCBI Taxonomy" id="481446"/>
    <lineage>
        <taxon>Bacteria</taxon>
        <taxon>Pseudomonadati</taxon>
        <taxon>Pseudomonadota</taxon>
        <taxon>Alphaproteobacteria</taxon>
        <taxon>Rhodobacterales</taxon>
        <taxon>Roseobacteraceae</taxon>
        <taxon>Phaeobacter</taxon>
    </lineage>
</organism>
<evidence type="ECO:0000313" key="3">
    <source>
        <dbReference type="EMBL" id="CRL11941.1"/>
    </source>
</evidence>
<evidence type="ECO:0000256" key="1">
    <source>
        <dbReference type="ARBA" id="ARBA00005525"/>
    </source>
</evidence>
<dbReference type="PANTHER" id="PTHR11645:SF13">
    <property type="entry name" value="PYRROLINE-5-CARBOXYLATE REDUCTASE CATALYTIC N-TERMINAL DOMAIN-CONTAINING PROTEIN"/>
    <property type="match status" value="1"/>
</dbReference>
<gene>
    <name evidence="3" type="ORF">NIT7321_02812</name>
</gene>
<dbReference type="GO" id="GO:0004735">
    <property type="term" value="F:pyrroline-5-carboxylate reductase activity"/>
    <property type="evidence" value="ECO:0007669"/>
    <property type="project" value="TreeGrafter"/>
</dbReference>
<dbReference type="PANTHER" id="PTHR11645">
    <property type="entry name" value="PYRROLINE-5-CARBOXYLATE REDUCTASE"/>
    <property type="match status" value="1"/>
</dbReference>
<dbReference type="SUPFAM" id="SSF51735">
    <property type="entry name" value="NAD(P)-binding Rossmann-fold domains"/>
    <property type="match status" value="1"/>
</dbReference>
<dbReference type="Pfam" id="PF03807">
    <property type="entry name" value="F420_oxidored"/>
    <property type="match status" value="1"/>
</dbReference>
<proteinExistence type="inferred from homology"/>
<dbReference type="GO" id="GO:0055129">
    <property type="term" value="P:L-proline biosynthetic process"/>
    <property type="evidence" value="ECO:0007669"/>
    <property type="project" value="TreeGrafter"/>
</dbReference>
<reference evidence="4" key="1">
    <citation type="submission" date="2015-05" db="EMBL/GenBank/DDBJ databases">
        <authorList>
            <person name="Rodrigo-Torres Lidia"/>
            <person name="Arahal R.David."/>
        </authorList>
    </citation>
    <scope>NUCLEOTIDE SEQUENCE [LARGE SCALE GENOMIC DNA]</scope>
    <source>
        <strain evidence="4">CECT 7321</strain>
    </source>
</reference>
<evidence type="ECO:0000259" key="2">
    <source>
        <dbReference type="Pfam" id="PF03807"/>
    </source>
</evidence>
<feature type="domain" description="Pyrroline-5-carboxylate reductase catalytic N-terminal" evidence="2">
    <location>
        <begin position="2"/>
        <end position="91"/>
    </location>
</feature>
<dbReference type="RefSeq" id="WP_050673835.1">
    <property type="nucleotide sequence ID" value="NZ_CVRL01000037.1"/>
</dbReference>
<protein>
    <submittedName>
        <fullName evidence="3">Pyrroline-5-carboxylate reductase</fullName>
    </submittedName>
</protein>
<evidence type="ECO:0000313" key="4">
    <source>
        <dbReference type="Proteomes" id="UP000043764"/>
    </source>
</evidence>
<accession>A0A0H5D4A7</accession>
<dbReference type="InterPro" id="IPR036291">
    <property type="entry name" value="NAD(P)-bd_dom_sf"/>
</dbReference>